<protein>
    <submittedName>
        <fullName evidence="10">Type IV pilus assembly protein PilC</fullName>
    </submittedName>
</protein>
<dbReference type="Gene3D" id="1.20.81.30">
    <property type="entry name" value="Type II secretion system (T2SS), domain F"/>
    <property type="match status" value="2"/>
</dbReference>
<dbReference type="InterPro" id="IPR003004">
    <property type="entry name" value="GspF/PilC"/>
</dbReference>
<sequence length="404" mass="44892">MCLLTFKYRARNLAGKVITGKITAPHKIEAINRLRQKNLFVAEIKEMSTDKGLFKFMPEARVSIKDLSLFCRQFATLTNAGIPIIQSLNILYEQTENKALLHAIKDMKKNLEAGYSLSQSMSYHSKIFPVMFMNMVEAGELSGSLDQILDRLATYYENSHELMEKFKSAITYPLFILVMAMVAVAAIFIFVLPTFTQIIIDMQAPIALPTVIMIKISDVLRGYWYVLMITAICLVVGYKKFSSTSGGKKIVDQTVLFLPVYGKLIQQIHIVRFSRTLAILLSSGISLLASLDVMKNHAQNSVFGQAIGQAITSLKEGSGLAAPLQKSEVFPAMVINMIRVGEETGELEVLLEKTANFYEKAAYQTITRLSTLLEPVLICLVGGIVSLIMIAILIPLLSIMDSLQ</sequence>
<keyword evidence="4" id="KW-0997">Cell inner membrane</keyword>
<reference evidence="11" key="1">
    <citation type="submission" date="2016-11" db="EMBL/GenBank/DDBJ databases">
        <authorList>
            <person name="Varghese N."/>
            <person name="Submissions S."/>
        </authorList>
    </citation>
    <scope>NUCLEOTIDE SEQUENCE [LARGE SCALE GENOMIC DNA]</scope>
    <source>
        <strain evidence="11">DSM 12395</strain>
    </source>
</reference>
<dbReference type="Pfam" id="PF00482">
    <property type="entry name" value="T2SSF"/>
    <property type="match status" value="2"/>
</dbReference>
<dbReference type="PANTHER" id="PTHR30012">
    <property type="entry name" value="GENERAL SECRETION PATHWAY PROTEIN"/>
    <property type="match status" value="1"/>
</dbReference>
<dbReference type="STRING" id="1121429.SAMN02745133_00769"/>
<evidence type="ECO:0000259" key="9">
    <source>
        <dbReference type="Pfam" id="PF00482"/>
    </source>
</evidence>
<keyword evidence="3" id="KW-1003">Cell membrane</keyword>
<feature type="domain" description="Type II secretion system protein GspF" evidence="9">
    <location>
        <begin position="273"/>
        <end position="395"/>
    </location>
</feature>
<keyword evidence="6 8" id="KW-1133">Transmembrane helix</keyword>
<keyword evidence="5 8" id="KW-0812">Transmembrane</keyword>
<feature type="domain" description="Type II secretion system protein GspF" evidence="9">
    <location>
        <begin position="70"/>
        <end position="193"/>
    </location>
</feature>
<evidence type="ECO:0000256" key="5">
    <source>
        <dbReference type="ARBA" id="ARBA00022692"/>
    </source>
</evidence>
<organism evidence="10 11">
    <name type="scientific">Desulforamulus putei DSM 12395</name>
    <dbReference type="NCBI Taxonomy" id="1121429"/>
    <lineage>
        <taxon>Bacteria</taxon>
        <taxon>Bacillati</taxon>
        <taxon>Bacillota</taxon>
        <taxon>Clostridia</taxon>
        <taxon>Eubacteriales</taxon>
        <taxon>Peptococcaceae</taxon>
        <taxon>Desulforamulus</taxon>
    </lineage>
</organism>
<dbReference type="Proteomes" id="UP000184148">
    <property type="component" value="Unassembled WGS sequence"/>
</dbReference>
<evidence type="ECO:0000256" key="6">
    <source>
        <dbReference type="ARBA" id="ARBA00022989"/>
    </source>
</evidence>
<evidence type="ECO:0000313" key="10">
    <source>
        <dbReference type="EMBL" id="SHE60464.1"/>
    </source>
</evidence>
<evidence type="ECO:0000256" key="1">
    <source>
        <dbReference type="ARBA" id="ARBA00004429"/>
    </source>
</evidence>
<proteinExistence type="inferred from homology"/>
<evidence type="ECO:0000256" key="3">
    <source>
        <dbReference type="ARBA" id="ARBA00022475"/>
    </source>
</evidence>
<feature type="transmembrane region" description="Helical" evidence="8">
    <location>
        <begin position="220"/>
        <end position="238"/>
    </location>
</feature>
<evidence type="ECO:0000256" key="2">
    <source>
        <dbReference type="ARBA" id="ARBA00005745"/>
    </source>
</evidence>
<dbReference type="PANTHER" id="PTHR30012:SF0">
    <property type="entry name" value="TYPE II SECRETION SYSTEM PROTEIN F-RELATED"/>
    <property type="match status" value="1"/>
</dbReference>
<dbReference type="EMBL" id="FQUY01000003">
    <property type="protein sequence ID" value="SHE60464.1"/>
    <property type="molecule type" value="Genomic_DNA"/>
</dbReference>
<dbReference type="FunFam" id="1.20.81.30:FF:000001">
    <property type="entry name" value="Type II secretion system protein F"/>
    <property type="match status" value="2"/>
</dbReference>
<dbReference type="InterPro" id="IPR018076">
    <property type="entry name" value="T2SS_GspF_dom"/>
</dbReference>
<evidence type="ECO:0000256" key="8">
    <source>
        <dbReference type="SAM" id="Phobius"/>
    </source>
</evidence>
<comment type="similarity">
    <text evidence="2">Belongs to the GSP F family.</text>
</comment>
<feature type="transmembrane region" description="Helical" evidence="8">
    <location>
        <begin position="172"/>
        <end position="200"/>
    </location>
</feature>
<comment type="subcellular location">
    <subcellularLocation>
        <location evidence="1">Cell inner membrane</location>
        <topology evidence="1">Multi-pass membrane protein</topology>
    </subcellularLocation>
</comment>
<evidence type="ECO:0000256" key="4">
    <source>
        <dbReference type="ARBA" id="ARBA00022519"/>
    </source>
</evidence>
<name>A0A1M4UUU5_9FIRM</name>
<evidence type="ECO:0000313" key="11">
    <source>
        <dbReference type="Proteomes" id="UP000184148"/>
    </source>
</evidence>
<dbReference type="OrthoDB" id="9805682at2"/>
<accession>A0A1M4UUU5</accession>
<dbReference type="PRINTS" id="PR00812">
    <property type="entry name" value="BCTERIALGSPF"/>
</dbReference>
<dbReference type="RefSeq" id="WP_073235980.1">
    <property type="nucleotide sequence ID" value="NZ_FQUY01000003.1"/>
</dbReference>
<gene>
    <name evidence="10" type="ORF">SAMN02745133_00769</name>
</gene>
<dbReference type="AlphaFoldDB" id="A0A1M4UUU5"/>
<keyword evidence="7 8" id="KW-0472">Membrane</keyword>
<dbReference type="GO" id="GO:0005886">
    <property type="term" value="C:plasma membrane"/>
    <property type="evidence" value="ECO:0007669"/>
    <property type="project" value="UniProtKB-SubCell"/>
</dbReference>
<evidence type="ECO:0000256" key="7">
    <source>
        <dbReference type="ARBA" id="ARBA00023136"/>
    </source>
</evidence>
<keyword evidence="11" id="KW-1185">Reference proteome</keyword>
<dbReference type="InterPro" id="IPR042094">
    <property type="entry name" value="T2SS_GspF_sf"/>
</dbReference>
<feature type="transmembrane region" description="Helical" evidence="8">
    <location>
        <begin position="376"/>
        <end position="400"/>
    </location>
</feature>